<evidence type="ECO:0000256" key="1">
    <source>
        <dbReference type="RuleBase" id="RU363076"/>
    </source>
</evidence>
<dbReference type="PROSITE" id="PS50895">
    <property type="entry name" value="SURF1"/>
    <property type="match status" value="1"/>
</dbReference>
<feature type="transmembrane region" description="Helical" evidence="1">
    <location>
        <begin position="203"/>
        <end position="221"/>
    </location>
</feature>
<dbReference type="EMBL" id="CP049866">
    <property type="protein sequence ID" value="QIK74905.1"/>
    <property type="molecule type" value="Genomic_DNA"/>
</dbReference>
<keyword evidence="1" id="KW-1133">Transmembrane helix</keyword>
<comment type="subcellular location">
    <subcellularLocation>
        <location evidence="1">Cell membrane</location>
        <topology evidence="1">Multi-pass membrane protein</topology>
    </subcellularLocation>
</comment>
<comment type="similarity">
    <text evidence="1">Belongs to the SURF1 family.</text>
</comment>
<keyword evidence="4" id="KW-1185">Reference proteome</keyword>
<proteinExistence type="inferred from homology"/>
<dbReference type="Pfam" id="PF02104">
    <property type="entry name" value="SURF1"/>
    <property type="match status" value="1"/>
</dbReference>
<organism evidence="3 4">
    <name type="scientific">Nocardioides piscis</name>
    <dbReference type="NCBI Taxonomy" id="2714938"/>
    <lineage>
        <taxon>Bacteria</taxon>
        <taxon>Bacillati</taxon>
        <taxon>Actinomycetota</taxon>
        <taxon>Actinomycetes</taxon>
        <taxon>Propionibacteriales</taxon>
        <taxon>Nocardioidaceae</taxon>
        <taxon>Nocardioides</taxon>
    </lineage>
</organism>
<dbReference type="KEGG" id="npi:G7071_05150"/>
<dbReference type="GO" id="GO:0005886">
    <property type="term" value="C:plasma membrane"/>
    <property type="evidence" value="ECO:0007669"/>
    <property type="project" value="UniProtKB-SubCell"/>
</dbReference>
<dbReference type="AlphaFoldDB" id="A0A6G7YDN0"/>
<accession>A0A6G7YDN0</accession>
<name>A0A6G7YDN0_9ACTN</name>
<evidence type="ECO:0000313" key="3">
    <source>
        <dbReference type="EMBL" id="QIK74905.1"/>
    </source>
</evidence>
<keyword evidence="1" id="KW-0472">Membrane</keyword>
<sequence>MKRRLLGFTLLALVLVSIAGWLGYWQLQAWQDRRAAEARDLTQLEPVALSDVMDSDDPFPGNDVGRPVTVEGTWLPDGAFFVSGRTLGPDEGYWAVVPLSVGDAGDPAIPVVLGWSDQPRVTQVPDGPAEVTGWLQPPDGTGAADEDPSDDVVPQLRSADAVQRVDVDLYSAYVIAQDPIGDLTAAGIDQQPQAGRFTALRNLLYALEWWVFGLFAAFIWWRLVRDELAVESVTDSPS</sequence>
<dbReference type="RefSeq" id="WP_166315734.1">
    <property type="nucleotide sequence ID" value="NZ_CP049866.1"/>
</dbReference>
<dbReference type="Proteomes" id="UP000502035">
    <property type="component" value="Chromosome"/>
</dbReference>
<comment type="caution">
    <text evidence="1">Lacks conserved residue(s) required for the propagation of feature annotation.</text>
</comment>
<keyword evidence="1" id="KW-0812">Transmembrane</keyword>
<dbReference type="CDD" id="cd06662">
    <property type="entry name" value="SURF1"/>
    <property type="match status" value="1"/>
</dbReference>
<evidence type="ECO:0000313" key="4">
    <source>
        <dbReference type="Proteomes" id="UP000502035"/>
    </source>
</evidence>
<dbReference type="InterPro" id="IPR002994">
    <property type="entry name" value="Surf1/Shy1"/>
</dbReference>
<evidence type="ECO:0000256" key="2">
    <source>
        <dbReference type="SAM" id="MobiDB-lite"/>
    </source>
</evidence>
<gene>
    <name evidence="3" type="ORF">G7071_05150</name>
</gene>
<reference evidence="3 4" key="1">
    <citation type="submission" date="2020-03" db="EMBL/GenBank/DDBJ databases">
        <title>Nocardioides sp. nov., isolated from fish.</title>
        <authorList>
            <person name="Hyun D.-W."/>
            <person name="Bae J.-W."/>
        </authorList>
    </citation>
    <scope>NUCLEOTIDE SEQUENCE [LARGE SCALE GENOMIC DNA]</scope>
    <source>
        <strain evidence="3 4">HDW12A</strain>
    </source>
</reference>
<feature type="region of interest" description="Disordered" evidence="2">
    <location>
        <begin position="130"/>
        <end position="150"/>
    </location>
</feature>
<protein>
    <recommendedName>
        <fullName evidence="1">SURF1-like protein</fullName>
    </recommendedName>
</protein>
<keyword evidence="1" id="KW-1003">Cell membrane</keyword>